<comment type="subcellular location">
    <subcellularLocation>
        <location evidence="1">Cell membrane</location>
        <topology evidence="1">Multi-pass membrane protein</topology>
    </subcellularLocation>
</comment>
<comment type="caution">
    <text evidence="10">The sequence shown here is derived from an EMBL/GenBank/DDBJ whole genome shotgun (WGS) entry which is preliminary data.</text>
</comment>
<keyword evidence="3" id="KW-0328">Glycosyltransferase</keyword>
<reference evidence="10 11" key="1">
    <citation type="journal article" date="2016" name="Nat. Commun.">
        <title>Thousands of microbial genomes shed light on interconnected biogeochemical processes in an aquifer system.</title>
        <authorList>
            <person name="Anantharaman K."/>
            <person name="Brown C.T."/>
            <person name="Hug L.A."/>
            <person name="Sharon I."/>
            <person name="Castelle C.J."/>
            <person name="Probst A.J."/>
            <person name="Thomas B.C."/>
            <person name="Singh A."/>
            <person name="Wilkins M.J."/>
            <person name="Karaoz U."/>
            <person name="Brodie E.L."/>
            <person name="Williams K.H."/>
            <person name="Hubbard S.S."/>
            <person name="Banfield J.F."/>
        </authorList>
    </citation>
    <scope>NUCLEOTIDE SEQUENCE [LARGE SCALE GENOMIC DNA]</scope>
</reference>
<feature type="transmembrane region" description="Helical" evidence="8">
    <location>
        <begin position="138"/>
        <end position="156"/>
    </location>
</feature>
<evidence type="ECO:0000256" key="5">
    <source>
        <dbReference type="ARBA" id="ARBA00022692"/>
    </source>
</evidence>
<evidence type="ECO:0000259" key="9">
    <source>
        <dbReference type="Pfam" id="PF13231"/>
    </source>
</evidence>
<evidence type="ECO:0000256" key="6">
    <source>
        <dbReference type="ARBA" id="ARBA00022989"/>
    </source>
</evidence>
<feature type="transmembrane region" description="Helical" evidence="8">
    <location>
        <begin position="114"/>
        <end position="132"/>
    </location>
</feature>
<accession>A0A1F5YJH5</accession>
<protein>
    <recommendedName>
        <fullName evidence="9">Glycosyltransferase RgtA/B/C/D-like domain-containing protein</fullName>
    </recommendedName>
</protein>
<evidence type="ECO:0000313" key="11">
    <source>
        <dbReference type="Proteomes" id="UP000178230"/>
    </source>
</evidence>
<keyword evidence="7 8" id="KW-0472">Membrane</keyword>
<dbReference type="InterPro" id="IPR038731">
    <property type="entry name" value="RgtA/B/C-like"/>
</dbReference>
<dbReference type="GO" id="GO:0009103">
    <property type="term" value="P:lipopolysaccharide biosynthetic process"/>
    <property type="evidence" value="ECO:0007669"/>
    <property type="project" value="UniProtKB-ARBA"/>
</dbReference>
<feature type="transmembrane region" description="Helical" evidence="8">
    <location>
        <begin position="177"/>
        <end position="195"/>
    </location>
</feature>
<dbReference type="GO" id="GO:0005886">
    <property type="term" value="C:plasma membrane"/>
    <property type="evidence" value="ECO:0007669"/>
    <property type="project" value="UniProtKB-SubCell"/>
</dbReference>
<evidence type="ECO:0000256" key="7">
    <source>
        <dbReference type="ARBA" id="ARBA00023136"/>
    </source>
</evidence>
<proteinExistence type="predicted"/>
<dbReference type="GO" id="GO:0016763">
    <property type="term" value="F:pentosyltransferase activity"/>
    <property type="evidence" value="ECO:0007669"/>
    <property type="project" value="TreeGrafter"/>
</dbReference>
<feature type="transmembrane region" description="Helical" evidence="8">
    <location>
        <begin position="402"/>
        <end position="420"/>
    </location>
</feature>
<evidence type="ECO:0000256" key="4">
    <source>
        <dbReference type="ARBA" id="ARBA00022679"/>
    </source>
</evidence>
<organism evidence="10 11">
    <name type="scientific">Candidatus Gottesmanbacteria bacterium RBG_13_37_7</name>
    <dbReference type="NCBI Taxonomy" id="1798369"/>
    <lineage>
        <taxon>Bacteria</taxon>
        <taxon>Candidatus Gottesmaniibacteriota</taxon>
    </lineage>
</organism>
<dbReference type="AlphaFoldDB" id="A0A1F5YJH5"/>
<feature type="domain" description="Glycosyltransferase RgtA/B/C/D-like" evidence="9">
    <location>
        <begin position="65"/>
        <end position="215"/>
    </location>
</feature>
<evidence type="ECO:0000256" key="8">
    <source>
        <dbReference type="SAM" id="Phobius"/>
    </source>
</evidence>
<gene>
    <name evidence="10" type="ORF">A2Y99_01040</name>
</gene>
<feature type="transmembrane region" description="Helical" evidence="8">
    <location>
        <begin position="432"/>
        <end position="450"/>
    </location>
</feature>
<evidence type="ECO:0000256" key="3">
    <source>
        <dbReference type="ARBA" id="ARBA00022676"/>
    </source>
</evidence>
<evidence type="ECO:0000256" key="2">
    <source>
        <dbReference type="ARBA" id="ARBA00022475"/>
    </source>
</evidence>
<feature type="transmembrane region" description="Helical" evidence="8">
    <location>
        <begin position="7"/>
        <end position="30"/>
    </location>
</feature>
<keyword evidence="2" id="KW-1003">Cell membrane</keyword>
<evidence type="ECO:0000256" key="1">
    <source>
        <dbReference type="ARBA" id="ARBA00004651"/>
    </source>
</evidence>
<dbReference type="InterPro" id="IPR050297">
    <property type="entry name" value="LipidA_mod_glycosyltrf_83"/>
</dbReference>
<evidence type="ECO:0000313" key="10">
    <source>
        <dbReference type="EMBL" id="OGG00305.1"/>
    </source>
</evidence>
<dbReference type="Proteomes" id="UP000178230">
    <property type="component" value="Unassembled WGS sequence"/>
</dbReference>
<sequence length="504" mass="59285">MKNKKFVWINLILVFPIIFYTFHLLFFWILTTTDSLFMWSLAEFFRSGKYWVGHPYYFTTPSTMEPPLYSLLILLVESFPRSDIVLHFIQIGALFLAGFLIFQILKRILNRNTALIVLTVFLFIPAHWIYVSTVMTEMVSLVFMSFYVYLVFLIISEKKQYFFHFAVIFSAVMTLQRYNFVVYYFLSLFYFIFFINKKTKYYLSIFISLIILFSWILINYQLTGAWGLSNSEGKHIWERIVWQDGLLPSEKDPSLMELKKLTGRKNLHVPWWFIESWIRSSKYSTSETEISILMGKTAISALRYNPVKYIINTPINYLKIHNNGETFHSNLAKYGEANIRKKCSQMGNLNICQPIISADFSGRIWQTLVFLAEWYYQNMPGYINYIILFPSLIAAFFSRKKYIICLAGMYLAGSLLPVLIEDPSPRYLYPLYPVKIILMTYFIVYGIKALKLHGLTSVESNNALRPELKSVRSEKTSLHPKSSLTRGISHRRIKIRKNLFLQKK</sequence>
<dbReference type="PANTHER" id="PTHR33908">
    <property type="entry name" value="MANNOSYLTRANSFERASE YKCB-RELATED"/>
    <property type="match status" value="1"/>
</dbReference>
<dbReference type="PANTHER" id="PTHR33908:SF11">
    <property type="entry name" value="MEMBRANE PROTEIN"/>
    <property type="match status" value="1"/>
</dbReference>
<keyword evidence="6 8" id="KW-1133">Transmembrane helix</keyword>
<dbReference type="Pfam" id="PF13231">
    <property type="entry name" value="PMT_2"/>
    <property type="match status" value="1"/>
</dbReference>
<name>A0A1F5YJH5_9BACT</name>
<keyword evidence="4" id="KW-0808">Transferase</keyword>
<dbReference type="EMBL" id="MFIY01000015">
    <property type="protein sequence ID" value="OGG00305.1"/>
    <property type="molecule type" value="Genomic_DNA"/>
</dbReference>
<feature type="transmembrane region" description="Helical" evidence="8">
    <location>
        <begin position="201"/>
        <end position="220"/>
    </location>
</feature>
<feature type="transmembrane region" description="Helical" evidence="8">
    <location>
        <begin position="84"/>
        <end position="102"/>
    </location>
</feature>
<keyword evidence="5 8" id="KW-0812">Transmembrane</keyword>